<dbReference type="EMBL" id="MCBR01020400">
    <property type="protein sequence ID" value="RKF55413.1"/>
    <property type="molecule type" value="Genomic_DNA"/>
</dbReference>
<feature type="non-terminal residue" evidence="2">
    <location>
        <position position="56"/>
    </location>
</feature>
<accession>A0A420HDG2</accession>
<dbReference type="AlphaFoldDB" id="A0A420HDG2"/>
<evidence type="ECO:0000256" key="1">
    <source>
        <dbReference type="SAM" id="MobiDB-lite"/>
    </source>
</evidence>
<dbReference type="Proteomes" id="UP000285405">
    <property type="component" value="Unassembled WGS sequence"/>
</dbReference>
<reference evidence="2 3" key="1">
    <citation type="journal article" date="2018" name="BMC Genomics">
        <title>Comparative genome analyses reveal sequence features reflecting distinct modes of host-adaptation between dicot and monocot powdery mildew.</title>
        <authorList>
            <person name="Wu Y."/>
            <person name="Ma X."/>
            <person name="Pan Z."/>
            <person name="Kale S.D."/>
            <person name="Song Y."/>
            <person name="King H."/>
            <person name="Zhang Q."/>
            <person name="Presley C."/>
            <person name="Deng X."/>
            <person name="Wei C.I."/>
            <person name="Xiao S."/>
        </authorList>
    </citation>
    <scope>NUCLEOTIDE SEQUENCE [LARGE SCALE GENOMIC DNA]</scope>
    <source>
        <strain evidence="2">UCSC1</strain>
    </source>
</reference>
<sequence>MSYPQWAEKRGSECLQDSDPATRPVMEEAGEESNLRPFPTSFPMVVIGWAFLFSRP</sequence>
<evidence type="ECO:0000313" key="2">
    <source>
        <dbReference type="EMBL" id="RKF55413.1"/>
    </source>
</evidence>
<comment type="caution">
    <text evidence="2">The sequence shown here is derived from an EMBL/GenBank/DDBJ whole genome shotgun (WGS) entry which is preliminary data.</text>
</comment>
<evidence type="ECO:0000313" key="3">
    <source>
        <dbReference type="Proteomes" id="UP000285405"/>
    </source>
</evidence>
<protein>
    <submittedName>
        <fullName evidence="2">Uncharacterized protein</fullName>
    </submittedName>
</protein>
<gene>
    <name evidence="2" type="ORF">GcC1_203042</name>
</gene>
<feature type="region of interest" description="Disordered" evidence="1">
    <location>
        <begin position="1"/>
        <end position="34"/>
    </location>
</feature>
<organism evidence="2 3">
    <name type="scientific">Golovinomyces cichoracearum</name>
    <dbReference type="NCBI Taxonomy" id="62708"/>
    <lineage>
        <taxon>Eukaryota</taxon>
        <taxon>Fungi</taxon>
        <taxon>Dikarya</taxon>
        <taxon>Ascomycota</taxon>
        <taxon>Pezizomycotina</taxon>
        <taxon>Leotiomycetes</taxon>
        <taxon>Erysiphales</taxon>
        <taxon>Erysiphaceae</taxon>
        <taxon>Golovinomyces</taxon>
    </lineage>
</organism>
<name>A0A420HDG2_9PEZI</name>
<proteinExistence type="predicted"/>